<dbReference type="AlphaFoldDB" id="A0A194R3W6"/>
<proteinExistence type="predicted"/>
<dbReference type="EMBL" id="KQ460779">
    <property type="protein sequence ID" value="KPJ12382.1"/>
    <property type="molecule type" value="Genomic_DNA"/>
</dbReference>
<gene>
    <name evidence="1" type="ORF">RR48_11638</name>
</gene>
<reference evidence="1 2" key="1">
    <citation type="journal article" date="2015" name="Nat. Commun.">
        <title>Outbred genome sequencing and CRISPR/Cas9 gene editing in butterflies.</title>
        <authorList>
            <person name="Li X."/>
            <person name="Fan D."/>
            <person name="Zhang W."/>
            <person name="Liu G."/>
            <person name="Zhang L."/>
            <person name="Zhao L."/>
            <person name="Fang X."/>
            <person name="Chen L."/>
            <person name="Dong Y."/>
            <person name="Chen Y."/>
            <person name="Ding Y."/>
            <person name="Zhao R."/>
            <person name="Feng M."/>
            <person name="Zhu Y."/>
            <person name="Feng Y."/>
            <person name="Jiang X."/>
            <person name="Zhu D."/>
            <person name="Xiang H."/>
            <person name="Feng X."/>
            <person name="Li S."/>
            <person name="Wang J."/>
            <person name="Zhang G."/>
            <person name="Kronforst M.R."/>
            <person name="Wang W."/>
        </authorList>
    </citation>
    <scope>NUCLEOTIDE SEQUENCE [LARGE SCALE GENOMIC DNA]</scope>
    <source>
        <strain evidence="1">Ya'a_city_454_Pm</strain>
        <tissue evidence="1">Whole body</tissue>
    </source>
</reference>
<protein>
    <submittedName>
        <fullName evidence="1">Uncharacterized protein</fullName>
    </submittedName>
</protein>
<sequence>MPRAAIAGLYYSQATMCGEVEWTCAAVTTPARAGQNEFIQAYALGVVIHRHDTVRRAGHGEGGVHRPH</sequence>
<name>A0A194R3W6_PAPMA</name>
<organism evidence="1 2">
    <name type="scientific">Papilio machaon</name>
    <name type="common">Old World swallowtail butterfly</name>
    <dbReference type="NCBI Taxonomy" id="76193"/>
    <lineage>
        <taxon>Eukaryota</taxon>
        <taxon>Metazoa</taxon>
        <taxon>Ecdysozoa</taxon>
        <taxon>Arthropoda</taxon>
        <taxon>Hexapoda</taxon>
        <taxon>Insecta</taxon>
        <taxon>Pterygota</taxon>
        <taxon>Neoptera</taxon>
        <taxon>Endopterygota</taxon>
        <taxon>Lepidoptera</taxon>
        <taxon>Glossata</taxon>
        <taxon>Ditrysia</taxon>
        <taxon>Papilionoidea</taxon>
        <taxon>Papilionidae</taxon>
        <taxon>Papilioninae</taxon>
        <taxon>Papilio</taxon>
    </lineage>
</organism>
<evidence type="ECO:0000313" key="2">
    <source>
        <dbReference type="Proteomes" id="UP000053240"/>
    </source>
</evidence>
<dbReference type="InParanoid" id="A0A194R3W6"/>
<accession>A0A194R3W6</accession>
<keyword evidence="2" id="KW-1185">Reference proteome</keyword>
<dbReference type="Proteomes" id="UP000053240">
    <property type="component" value="Unassembled WGS sequence"/>
</dbReference>
<evidence type="ECO:0000313" key="1">
    <source>
        <dbReference type="EMBL" id="KPJ12382.1"/>
    </source>
</evidence>